<feature type="transmembrane region" description="Helical" evidence="5">
    <location>
        <begin position="73"/>
        <end position="91"/>
    </location>
</feature>
<sequence length="608" mass="62252">MAADVRRSGSERVVRWSIAFALLGSAVLVDPAADAAFDAPQRLAAALGACVGAIALLWSRVDATQPWSRSARIAAGAAAALGVWLCVATLASDAPDAAWHGLRGMLPFALLLPLGASSALDGVGGVRLFGVAVVAVGLNIVVSLLQAGGWTLPLPVSHLGGRLPGGALLGNEGYVALASALLGAAAAAVALNTRSVRLRHLALTMLLVCCAGIAVNRQATSAMALGAALLVLGALRLRARRLAGAAALAVLLGATMAAVPALRAPTFGAVADVATYQRLTTDRLGAWAAALEMARMHPLTGVGPGRFAAQAQTHRFAAEIRLGTRLPPPSTATGFAHAHQDYLQLAAEAGWPALALALLAFAAVWAPLLRLAQSPGAVEPLLLLAVLSAGAVAALAWFPLQIPCTAVLLLLACGRAWRLVARGPQAAAATRDAAPHASIALRVVATGLVLALLWPQSGRYRAEWQIAAASAQLEAVLRGRERGSAANAAVAEAERLARAAAAATDDNRAALLLGIALILQQRGDDASRVLERAIARGERAELTLNLGRARTVLGDSAGADAAYLRTAWASPLALATLPATMRADLSARVARLESQLRAGRLQAPPPLR</sequence>
<keyword evidence="7" id="KW-0436">Ligase</keyword>
<dbReference type="InterPro" id="IPR007016">
    <property type="entry name" value="O-antigen_ligase-rel_domated"/>
</dbReference>
<evidence type="ECO:0000256" key="3">
    <source>
        <dbReference type="ARBA" id="ARBA00022989"/>
    </source>
</evidence>
<dbReference type="GO" id="GO:0016874">
    <property type="term" value="F:ligase activity"/>
    <property type="evidence" value="ECO:0007669"/>
    <property type="project" value="UniProtKB-KW"/>
</dbReference>
<feature type="transmembrane region" description="Helical" evidence="5">
    <location>
        <begin position="173"/>
        <end position="191"/>
    </location>
</feature>
<dbReference type="PANTHER" id="PTHR37422:SF13">
    <property type="entry name" value="LIPOPOLYSACCHARIDE BIOSYNTHESIS PROTEIN PA4999-RELATED"/>
    <property type="match status" value="1"/>
</dbReference>
<feature type="transmembrane region" description="Helical" evidence="5">
    <location>
        <begin position="198"/>
        <end position="215"/>
    </location>
</feature>
<dbReference type="RefSeq" id="WP_183960972.1">
    <property type="nucleotide sequence ID" value="NZ_JACHHP010000003.1"/>
</dbReference>
<dbReference type="AlphaFoldDB" id="A0A7W8G288"/>
<proteinExistence type="predicted"/>
<reference evidence="7 8" key="1">
    <citation type="submission" date="2020-08" db="EMBL/GenBank/DDBJ databases">
        <title>Genomic Encyclopedia of Type Strains, Phase IV (KMG-IV): sequencing the most valuable type-strain genomes for metagenomic binning, comparative biology and taxonomic classification.</title>
        <authorList>
            <person name="Goeker M."/>
        </authorList>
    </citation>
    <scope>NUCLEOTIDE SEQUENCE [LARGE SCALE GENOMIC DNA]</scope>
    <source>
        <strain evidence="7 8">DSM 24163</strain>
    </source>
</reference>
<keyword evidence="4 5" id="KW-0472">Membrane</keyword>
<evidence type="ECO:0000259" key="6">
    <source>
        <dbReference type="Pfam" id="PF04932"/>
    </source>
</evidence>
<evidence type="ECO:0000313" key="7">
    <source>
        <dbReference type="EMBL" id="MBB5208445.1"/>
    </source>
</evidence>
<feature type="transmembrane region" description="Helical" evidence="5">
    <location>
        <begin position="349"/>
        <end position="369"/>
    </location>
</feature>
<feature type="transmembrane region" description="Helical" evidence="5">
    <location>
        <begin position="381"/>
        <end position="400"/>
    </location>
</feature>
<evidence type="ECO:0000256" key="4">
    <source>
        <dbReference type="ARBA" id="ARBA00023136"/>
    </source>
</evidence>
<evidence type="ECO:0000256" key="5">
    <source>
        <dbReference type="SAM" id="Phobius"/>
    </source>
</evidence>
<dbReference type="Pfam" id="PF04932">
    <property type="entry name" value="Wzy_C"/>
    <property type="match status" value="1"/>
</dbReference>
<evidence type="ECO:0000256" key="1">
    <source>
        <dbReference type="ARBA" id="ARBA00004141"/>
    </source>
</evidence>
<dbReference type="InterPro" id="IPR051533">
    <property type="entry name" value="WaaL-like"/>
</dbReference>
<feature type="domain" description="O-antigen ligase-related" evidence="6">
    <location>
        <begin position="206"/>
        <end position="357"/>
    </location>
</feature>
<comment type="caution">
    <text evidence="7">The sequence shown here is derived from an EMBL/GenBank/DDBJ whole genome shotgun (WGS) entry which is preliminary data.</text>
</comment>
<feature type="transmembrane region" description="Helical" evidence="5">
    <location>
        <begin position="45"/>
        <end position="61"/>
    </location>
</feature>
<dbReference type="Proteomes" id="UP000521199">
    <property type="component" value="Unassembled WGS sequence"/>
</dbReference>
<gene>
    <name evidence="7" type="ORF">HNQ52_001987</name>
</gene>
<feature type="transmembrane region" description="Helical" evidence="5">
    <location>
        <begin position="221"/>
        <end position="237"/>
    </location>
</feature>
<keyword evidence="2 5" id="KW-0812">Transmembrane</keyword>
<evidence type="ECO:0000256" key="2">
    <source>
        <dbReference type="ARBA" id="ARBA00022692"/>
    </source>
</evidence>
<dbReference type="PANTHER" id="PTHR37422">
    <property type="entry name" value="TEICHURONIC ACID BIOSYNTHESIS PROTEIN TUAE"/>
    <property type="match status" value="1"/>
</dbReference>
<evidence type="ECO:0000313" key="8">
    <source>
        <dbReference type="Proteomes" id="UP000521199"/>
    </source>
</evidence>
<dbReference type="EMBL" id="JACHHP010000003">
    <property type="protein sequence ID" value="MBB5208445.1"/>
    <property type="molecule type" value="Genomic_DNA"/>
</dbReference>
<feature type="transmembrane region" description="Helical" evidence="5">
    <location>
        <begin position="242"/>
        <end position="262"/>
    </location>
</feature>
<feature type="transmembrane region" description="Helical" evidence="5">
    <location>
        <begin position="128"/>
        <end position="153"/>
    </location>
</feature>
<protein>
    <submittedName>
        <fullName evidence="7">O-antigen ligase</fullName>
    </submittedName>
</protein>
<feature type="transmembrane region" description="Helical" evidence="5">
    <location>
        <begin position="97"/>
        <end position="116"/>
    </location>
</feature>
<comment type="subcellular location">
    <subcellularLocation>
        <location evidence="1">Membrane</location>
        <topology evidence="1">Multi-pass membrane protein</topology>
    </subcellularLocation>
</comment>
<dbReference type="GO" id="GO:0016020">
    <property type="term" value="C:membrane"/>
    <property type="evidence" value="ECO:0007669"/>
    <property type="project" value="UniProtKB-SubCell"/>
</dbReference>
<keyword evidence="3 5" id="KW-1133">Transmembrane helix</keyword>
<keyword evidence="8" id="KW-1185">Reference proteome</keyword>
<accession>A0A7W8G288</accession>
<organism evidence="7 8">
    <name type="scientific">Chiayiivirga flava</name>
    <dbReference type="NCBI Taxonomy" id="659595"/>
    <lineage>
        <taxon>Bacteria</taxon>
        <taxon>Pseudomonadati</taxon>
        <taxon>Pseudomonadota</taxon>
        <taxon>Gammaproteobacteria</taxon>
        <taxon>Lysobacterales</taxon>
        <taxon>Lysobacteraceae</taxon>
        <taxon>Chiayiivirga</taxon>
    </lineage>
</organism>
<name>A0A7W8G288_9GAMM</name>